<evidence type="ECO:0000313" key="3">
    <source>
        <dbReference type="Proteomes" id="UP000471364"/>
    </source>
</evidence>
<comment type="caution">
    <text evidence="2">The sequence shown here is derived from an EMBL/GenBank/DDBJ whole genome shotgun (WGS) entry which is preliminary data.</text>
</comment>
<feature type="domain" description="SnoaL-like" evidence="1">
    <location>
        <begin position="10"/>
        <end position="109"/>
    </location>
</feature>
<sequence>MPDVDARALIEEFNAAWLRGDLAAVSACLAEDVTYCPNAWDGPAGTVRGRAAVADVFAGQLGPGDGPALGAVWATGDRAVCEWAWPPAEDGTVLRGLDVYRVRDGRIVAKDVFGKITS</sequence>
<dbReference type="Gene3D" id="3.10.450.50">
    <property type="match status" value="1"/>
</dbReference>
<dbReference type="InterPro" id="IPR037401">
    <property type="entry name" value="SnoaL-like"/>
</dbReference>
<accession>A0ABQ6UA58</accession>
<keyword evidence="3" id="KW-1185">Reference proteome</keyword>
<name>A0ABQ6UA58_9ACTN</name>
<dbReference type="InterPro" id="IPR032710">
    <property type="entry name" value="NTF2-like_dom_sf"/>
</dbReference>
<organism evidence="2 3">
    <name type="scientific">Micromonospora aurantiaca</name>
    <name type="common">nom. illeg.</name>
    <dbReference type="NCBI Taxonomy" id="47850"/>
    <lineage>
        <taxon>Bacteria</taxon>
        <taxon>Bacillati</taxon>
        <taxon>Actinomycetota</taxon>
        <taxon>Actinomycetes</taxon>
        <taxon>Micromonosporales</taxon>
        <taxon>Micromonosporaceae</taxon>
        <taxon>Micromonospora</taxon>
    </lineage>
</organism>
<dbReference type="EMBL" id="WAAR01000151">
    <property type="protein sequence ID" value="KAB1107598.1"/>
    <property type="molecule type" value="Genomic_DNA"/>
</dbReference>
<dbReference type="Pfam" id="PF12680">
    <property type="entry name" value="SnoaL_2"/>
    <property type="match status" value="1"/>
</dbReference>
<gene>
    <name evidence="2" type="ORF">F6X54_26060</name>
</gene>
<dbReference type="SUPFAM" id="SSF54427">
    <property type="entry name" value="NTF2-like"/>
    <property type="match status" value="1"/>
</dbReference>
<protein>
    <submittedName>
        <fullName evidence="2">Nuclear transport factor 2 family protein</fullName>
    </submittedName>
</protein>
<reference evidence="2 3" key="1">
    <citation type="submission" date="2019-09" db="EMBL/GenBank/DDBJ databases">
        <title>High taxonomic diversity of Micromonospora strains isolated from Medicago sativa nodules in different geographical locations.</title>
        <authorList>
            <person name="Martinez-Hidalgo P."/>
            <person name="Flores-Felix J.D."/>
            <person name="Velazquez E."/>
            <person name="Brau L."/>
            <person name="Trujillo M.E."/>
            <person name="Martinez-Molina E."/>
        </authorList>
    </citation>
    <scope>NUCLEOTIDE SEQUENCE [LARGE SCALE GENOMIC DNA]</scope>
    <source>
        <strain evidence="2 3">ALFB5</strain>
    </source>
</reference>
<proteinExistence type="predicted"/>
<evidence type="ECO:0000259" key="1">
    <source>
        <dbReference type="Pfam" id="PF12680"/>
    </source>
</evidence>
<dbReference type="Proteomes" id="UP000471364">
    <property type="component" value="Unassembled WGS sequence"/>
</dbReference>
<evidence type="ECO:0000313" key="2">
    <source>
        <dbReference type="EMBL" id="KAB1107598.1"/>
    </source>
</evidence>